<evidence type="ECO:0000313" key="10">
    <source>
        <dbReference type="EMBL" id="TWE10075.1"/>
    </source>
</evidence>
<feature type="transmembrane region" description="Helical" evidence="8">
    <location>
        <begin position="349"/>
        <end position="371"/>
    </location>
</feature>
<reference evidence="10 11" key="1">
    <citation type="submission" date="2019-06" db="EMBL/GenBank/DDBJ databases">
        <title>Sequencing the genomes of 1000 actinobacteria strains.</title>
        <authorList>
            <person name="Klenk H.-P."/>
        </authorList>
    </citation>
    <scope>NUCLEOTIDE SEQUENCE [LARGE SCALE GENOMIC DNA]</scope>
    <source>
        <strain evidence="10 11">DSM 19560</strain>
    </source>
</reference>
<keyword evidence="2 8" id="KW-0813">Transport</keyword>
<feature type="transmembrane region" description="Helical" evidence="8">
    <location>
        <begin position="65"/>
        <end position="83"/>
    </location>
</feature>
<feature type="transmembrane region" description="Helical" evidence="8">
    <location>
        <begin position="453"/>
        <end position="474"/>
    </location>
</feature>
<feature type="transmembrane region" description="Helical" evidence="8">
    <location>
        <begin position="95"/>
        <end position="114"/>
    </location>
</feature>
<feature type="transmembrane region" description="Helical" evidence="8">
    <location>
        <begin position="15"/>
        <end position="36"/>
    </location>
</feature>
<comment type="caution">
    <text evidence="10">The sequence shown here is derived from an EMBL/GenBank/DDBJ whole genome shotgun (WGS) entry which is preliminary data.</text>
</comment>
<keyword evidence="11" id="KW-1185">Reference proteome</keyword>
<dbReference type="EMBL" id="VIVQ01000002">
    <property type="protein sequence ID" value="TWE10075.1"/>
    <property type="molecule type" value="Genomic_DNA"/>
</dbReference>
<evidence type="ECO:0000256" key="5">
    <source>
        <dbReference type="ARBA" id="ARBA00022692"/>
    </source>
</evidence>
<evidence type="ECO:0000313" key="11">
    <source>
        <dbReference type="Proteomes" id="UP000318297"/>
    </source>
</evidence>
<dbReference type="InterPro" id="IPR000515">
    <property type="entry name" value="MetI-like"/>
</dbReference>
<feature type="transmembrane region" description="Helical" evidence="8">
    <location>
        <begin position="177"/>
        <end position="199"/>
    </location>
</feature>
<evidence type="ECO:0000256" key="6">
    <source>
        <dbReference type="ARBA" id="ARBA00022989"/>
    </source>
</evidence>
<dbReference type="Gene3D" id="1.10.3720.10">
    <property type="entry name" value="MetI-like"/>
    <property type="match status" value="2"/>
</dbReference>
<keyword evidence="7 8" id="KW-0472">Membrane</keyword>
<feature type="transmembrane region" description="Helical" evidence="8">
    <location>
        <begin position="126"/>
        <end position="147"/>
    </location>
</feature>
<dbReference type="OrthoDB" id="5100908at2"/>
<evidence type="ECO:0000256" key="2">
    <source>
        <dbReference type="ARBA" id="ARBA00022448"/>
    </source>
</evidence>
<dbReference type="GO" id="GO:0005886">
    <property type="term" value="C:plasma membrane"/>
    <property type="evidence" value="ECO:0007669"/>
    <property type="project" value="UniProtKB-SubCell"/>
</dbReference>
<feature type="domain" description="ABC transmembrane type-1" evidence="9">
    <location>
        <begin position="311"/>
        <end position="501"/>
    </location>
</feature>
<comment type="similarity">
    <text evidence="8">Belongs to the binding-protein-dependent transport system permease family.</text>
</comment>
<gene>
    <name evidence="10" type="ORF">BKA23_2423</name>
</gene>
<keyword evidence="4" id="KW-0997">Cell inner membrane</keyword>
<feature type="transmembrane region" description="Helical" evidence="8">
    <location>
        <begin position="486"/>
        <end position="506"/>
    </location>
</feature>
<dbReference type="PROSITE" id="PS50928">
    <property type="entry name" value="ABC_TM1"/>
    <property type="match status" value="2"/>
</dbReference>
<dbReference type="AlphaFoldDB" id="A0A561E385"/>
<dbReference type="PANTHER" id="PTHR43357">
    <property type="entry name" value="INNER MEMBRANE ABC TRANSPORTER PERMEASE PROTEIN YDCV"/>
    <property type="match status" value="1"/>
</dbReference>
<dbReference type="Proteomes" id="UP000318297">
    <property type="component" value="Unassembled WGS sequence"/>
</dbReference>
<proteinExistence type="inferred from homology"/>
<evidence type="ECO:0000256" key="4">
    <source>
        <dbReference type="ARBA" id="ARBA00022519"/>
    </source>
</evidence>
<accession>A0A561E385</accession>
<feature type="transmembrane region" description="Helical" evidence="8">
    <location>
        <begin position="317"/>
        <end position="337"/>
    </location>
</feature>
<dbReference type="SUPFAM" id="SSF161098">
    <property type="entry name" value="MetI-like"/>
    <property type="match status" value="2"/>
</dbReference>
<feature type="domain" description="ABC transmembrane type-1" evidence="9">
    <location>
        <begin position="59"/>
        <end position="243"/>
    </location>
</feature>
<dbReference type="GO" id="GO:0055085">
    <property type="term" value="P:transmembrane transport"/>
    <property type="evidence" value="ECO:0007669"/>
    <property type="project" value="InterPro"/>
</dbReference>
<keyword evidence="6 8" id="KW-1133">Transmembrane helix</keyword>
<feature type="transmembrane region" description="Helical" evidence="8">
    <location>
        <begin position="265"/>
        <end position="292"/>
    </location>
</feature>
<dbReference type="CDD" id="cd06261">
    <property type="entry name" value="TM_PBP2"/>
    <property type="match status" value="2"/>
</dbReference>
<evidence type="ECO:0000256" key="3">
    <source>
        <dbReference type="ARBA" id="ARBA00022475"/>
    </source>
</evidence>
<name>A0A561E385_9MICO</name>
<organism evidence="10 11">
    <name type="scientific">Rudaeicoccus suwonensis</name>
    <dbReference type="NCBI Taxonomy" id="657409"/>
    <lineage>
        <taxon>Bacteria</taxon>
        <taxon>Bacillati</taxon>
        <taxon>Actinomycetota</taxon>
        <taxon>Actinomycetes</taxon>
        <taxon>Micrococcales</taxon>
        <taxon>Dermacoccaceae</taxon>
        <taxon>Rudaeicoccus</taxon>
    </lineage>
</organism>
<evidence type="ECO:0000256" key="8">
    <source>
        <dbReference type="RuleBase" id="RU363032"/>
    </source>
</evidence>
<comment type="subcellular location">
    <subcellularLocation>
        <location evidence="1">Cell inner membrane</location>
        <topology evidence="1">Multi-pass membrane protein</topology>
    </subcellularLocation>
    <subcellularLocation>
        <location evidence="8">Cell membrane</location>
        <topology evidence="8">Multi-pass membrane protein</topology>
    </subcellularLocation>
</comment>
<evidence type="ECO:0000256" key="1">
    <source>
        <dbReference type="ARBA" id="ARBA00004429"/>
    </source>
</evidence>
<dbReference type="Pfam" id="PF00528">
    <property type="entry name" value="BPD_transp_1"/>
    <property type="match status" value="2"/>
</dbReference>
<dbReference type="PANTHER" id="PTHR43357:SF3">
    <property type="entry name" value="FE(3+)-TRANSPORT SYSTEM PERMEASE PROTEIN FBPB 2"/>
    <property type="match status" value="1"/>
</dbReference>
<feature type="transmembrane region" description="Helical" evidence="8">
    <location>
        <begin position="221"/>
        <end position="244"/>
    </location>
</feature>
<protein>
    <submittedName>
        <fullName evidence="10">Iron(III) transport system permease protein</fullName>
    </submittedName>
</protein>
<evidence type="ECO:0000259" key="9">
    <source>
        <dbReference type="PROSITE" id="PS50928"/>
    </source>
</evidence>
<dbReference type="RefSeq" id="WP_145228801.1">
    <property type="nucleotide sequence ID" value="NZ_VIVQ01000002.1"/>
</dbReference>
<feature type="transmembrane region" description="Helical" evidence="8">
    <location>
        <begin position="425"/>
        <end position="447"/>
    </location>
</feature>
<keyword evidence="3" id="KW-1003">Cell membrane</keyword>
<evidence type="ECO:0000256" key="7">
    <source>
        <dbReference type="ARBA" id="ARBA00023136"/>
    </source>
</evidence>
<dbReference type="InterPro" id="IPR035906">
    <property type="entry name" value="MetI-like_sf"/>
</dbReference>
<keyword evidence="5 8" id="KW-0812">Transmembrane</keyword>
<sequence>MSGLRGLGDLARGRLVVAVSAVVAVVMLLPLVLVVLDVHSAGWAEIHRVLFRQRSAMLLTNTTELAASVVVLATMLGVAAAMLTERMTLPWRPLWTVLLVLPIAMPDFVVGYTWHTLWPTLDPLGASVAVMTLGSYPLVYLPVSAALRRSDITLEDTARSLGAGTVRTFARITLPQIRIAAAGGAVLVFLTVISEYGAFEVLRFNTFTTEIFSEFQFEPDAAGALSIPLVLMGLSALLLESLLIRRQSSFRQPRRTQSRTAAWRLRQLPALLVVLVPTGFGIALPIATLVYWMRQGQHATLPAVATLGQATWESVKFSAGGAVVAVLAALPVAMLTFRRHSTTRTLIDRAGFVTQALPGIVVALSLVYLTTRYVFSWYQTGPLLVLGYAIIHFPLAQVCVKSAAATASARLYDVGVSLGRTPLTVFVRVTLPLLAPGLAAGLCLVFLTAITELTATLVLAPIGVSTLATQFWAFQGNVAYAAAAPYALMIVALAVVPGALLGLWFAREPGGTQRVTA</sequence>